<dbReference type="GO" id="GO:0070037">
    <property type="term" value="F:rRNA (pseudouridine) methyltransferase activity"/>
    <property type="evidence" value="ECO:0007669"/>
    <property type="project" value="InterPro"/>
</dbReference>
<dbReference type="GO" id="GO:0019843">
    <property type="term" value="F:rRNA binding"/>
    <property type="evidence" value="ECO:0007669"/>
    <property type="project" value="UniProtKB-KW"/>
</dbReference>
<dbReference type="CDD" id="cd18088">
    <property type="entry name" value="Nep1-like"/>
    <property type="match status" value="1"/>
</dbReference>
<evidence type="ECO:0000256" key="3">
    <source>
        <dbReference type="ARBA" id="ARBA00022730"/>
    </source>
</evidence>
<dbReference type="OMA" id="KFTHYIS"/>
<evidence type="ECO:0000313" key="7">
    <source>
        <dbReference type="Proteomes" id="UP000327085"/>
    </source>
</evidence>
<dbReference type="Gramene" id="VVA21299">
    <property type="protein sequence ID" value="VVA21299"/>
    <property type="gene ID" value="Prudul26B007252"/>
</dbReference>
<feature type="region of interest" description="Disordered" evidence="5">
    <location>
        <begin position="1"/>
        <end position="53"/>
    </location>
</feature>
<dbReference type="SUPFAM" id="SSF75217">
    <property type="entry name" value="alpha/beta knot"/>
    <property type="match status" value="1"/>
</dbReference>
<dbReference type="PANTHER" id="PTHR12636:SF13">
    <property type="entry name" value="RIBOSOMAL RNA SMALL SUBUNIT METHYLTRANSFERASE NEP1-LIKE"/>
    <property type="match status" value="1"/>
</dbReference>
<dbReference type="InterPro" id="IPR029028">
    <property type="entry name" value="Alpha/beta_knot_MTases"/>
</dbReference>
<evidence type="ECO:0000256" key="1">
    <source>
        <dbReference type="ARBA" id="ARBA00008115"/>
    </source>
</evidence>
<dbReference type="InParanoid" id="A0A5E4F2I9"/>
<accession>A0A5E4F2I9</accession>
<evidence type="ECO:0000256" key="4">
    <source>
        <dbReference type="ARBA" id="ARBA00022884"/>
    </source>
</evidence>
<dbReference type="PANTHER" id="PTHR12636">
    <property type="entry name" value="NEP1/MRA1"/>
    <property type="match status" value="1"/>
</dbReference>
<evidence type="ECO:0000256" key="2">
    <source>
        <dbReference type="ARBA" id="ARBA00022517"/>
    </source>
</evidence>
<dbReference type="InterPro" id="IPR029026">
    <property type="entry name" value="tRNA_m1G_MTases_N"/>
</dbReference>
<keyword evidence="2" id="KW-0690">Ribosome biogenesis</keyword>
<sequence length="281" mass="31871">MLSIDEGSGVDPICAGQHGGGSWLRQQRKKKRSTGERYRTVKPKLEEEKSTTTMEKTEDDFTLTLTHNNANDKVRAIFVVENGSLTKGFVRKKWKILDSEEDADFLLKQKKDLNDFRPGRVYEALRAILDSKLNKAGMVGAVYVKTDQGVLFEIKPHVRIPRTCKRFCGVILELLGHKCIRDKDTNEILMRVVEEPVTRHLPVNSRVVGLSYSSEKLVDIDEYVNSGSDELNLVFVVGAMVHGKISKEYTNDFISVSNYPLSAQYCIGLICDSLEHKWKIF</sequence>
<dbReference type="Proteomes" id="UP000327085">
    <property type="component" value="Chromosome 1"/>
</dbReference>
<keyword evidence="4" id="KW-0694">RNA-binding</keyword>
<dbReference type="Gene3D" id="3.40.1280.10">
    <property type="match status" value="1"/>
</dbReference>
<keyword evidence="3" id="KW-0699">rRNA-binding</keyword>
<evidence type="ECO:0000256" key="5">
    <source>
        <dbReference type="SAM" id="MobiDB-lite"/>
    </source>
</evidence>
<feature type="compositionally biased region" description="Basic and acidic residues" evidence="5">
    <location>
        <begin position="33"/>
        <end position="50"/>
    </location>
</feature>
<dbReference type="GO" id="GO:0032040">
    <property type="term" value="C:small-subunit processome"/>
    <property type="evidence" value="ECO:0007669"/>
    <property type="project" value="TreeGrafter"/>
</dbReference>
<name>A0A5E4F2I9_PRUDU</name>
<dbReference type="EMBL" id="CABIKO010000051">
    <property type="protein sequence ID" value="VVA21299.1"/>
    <property type="molecule type" value="Genomic_DNA"/>
</dbReference>
<proteinExistence type="inferred from homology"/>
<organism evidence="6 7">
    <name type="scientific">Prunus dulcis</name>
    <name type="common">Almond</name>
    <name type="synonym">Amygdalus dulcis</name>
    <dbReference type="NCBI Taxonomy" id="3755"/>
    <lineage>
        <taxon>Eukaryota</taxon>
        <taxon>Viridiplantae</taxon>
        <taxon>Streptophyta</taxon>
        <taxon>Embryophyta</taxon>
        <taxon>Tracheophyta</taxon>
        <taxon>Spermatophyta</taxon>
        <taxon>Magnoliopsida</taxon>
        <taxon>eudicotyledons</taxon>
        <taxon>Gunneridae</taxon>
        <taxon>Pentapetalae</taxon>
        <taxon>rosids</taxon>
        <taxon>fabids</taxon>
        <taxon>Rosales</taxon>
        <taxon>Rosaceae</taxon>
        <taxon>Amygdaloideae</taxon>
        <taxon>Amygdaleae</taxon>
        <taxon>Prunus</taxon>
    </lineage>
</organism>
<gene>
    <name evidence="6" type="ORF">ALMOND_2B007252</name>
</gene>
<comment type="similarity">
    <text evidence="1">Belongs to the class IV-like SAM-binding methyltransferase superfamily. RNA methyltransferase NEP1 family.</text>
</comment>
<dbReference type="GO" id="GO:0070475">
    <property type="term" value="P:rRNA base methylation"/>
    <property type="evidence" value="ECO:0007669"/>
    <property type="project" value="InterPro"/>
</dbReference>
<reference evidence="7" key="1">
    <citation type="journal article" date="2020" name="Plant J.">
        <title>Transposons played a major role in the diversification between the closely related almond and peach genomes: results from the almond genome sequence.</title>
        <authorList>
            <person name="Alioto T."/>
            <person name="Alexiou K.G."/>
            <person name="Bardil A."/>
            <person name="Barteri F."/>
            <person name="Castanera R."/>
            <person name="Cruz F."/>
            <person name="Dhingra A."/>
            <person name="Duval H."/>
            <person name="Fernandez I Marti A."/>
            <person name="Frias L."/>
            <person name="Galan B."/>
            <person name="Garcia J.L."/>
            <person name="Howad W."/>
            <person name="Gomez-Garrido J."/>
            <person name="Gut M."/>
            <person name="Julca I."/>
            <person name="Morata J."/>
            <person name="Puigdomenech P."/>
            <person name="Ribeca P."/>
            <person name="Rubio Cabetas M.J."/>
            <person name="Vlasova A."/>
            <person name="Wirthensohn M."/>
            <person name="Garcia-Mas J."/>
            <person name="Gabaldon T."/>
            <person name="Casacuberta J.M."/>
            <person name="Arus P."/>
        </authorList>
    </citation>
    <scope>NUCLEOTIDE SEQUENCE [LARGE SCALE GENOMIC DNA]</scope>
    <source>
        <strain evidence="7">cv. Texas</strain>
    </source>
</reference>
<evidence type="ECO:0000313" key="6">
    <source>
        <dbReference type="EMBL" id="VVA21299.1"/>
    </source>
</evidence>
<dbReference type="InterPro" id="IPR005304">
    <property type="entry name" value="Rbsml_bgen_MeTrfase_EMG1/NEP1"/>
</dbReference>
<protein>
    <submittedName>
        <fullName evidence="6">PREDICTED: ribosomal RNA small subunit</fullName>
    </submittedName>
</protein>
<dbReference type="Pfam" id="PF03587">
    <property type="entry name" value="EMG1"/>
    <property type="match status" value="1"/>
</dbReference>
<dbReference type="AlphaFoldDB" id="A0A5E4F2I9"/>